<dbReference type="SMART" id="SM00248">
    <property type="entry name" value="ANK"/>
    <property type="match status" value="5"/>
</dbReference>
<dbReference type="HOGENOM" id="CLU_611081_0_0_1"/>
<dbReference type="STRING" id="1043005.A0A074XX79"/>
<dbReference type="Pfam" id="PF12796">
    <property type="entry name" value="Ank_2"/>
    <property type="match status" value="1"/>
</dbReference>
<protein>
    <submittedName>
        <fullName evidence="1">Uncharacterized protein</fullName>
    </submittedName>
</protein>
<keyword evidence="2" id="KW-1185">Reference proteome</keyword>
<dbReference type="InterPro" id="IPR002110">
    <property type="entry name" value="Ankyrin_rpt"/>
</dbReference>
<sequence length="448" mass="50092">MPWIAGKIKNLGTKAFSWAVYQGHLGMLDLGVTLCRPKMSAPLSDYDEMLPCHLAAKRGHLQVLIRLKAIEGLSRPMPCPRTGRGEIHYAAEQDQSAIVDFLVQSDPSLILSKGNDGRTPLHIAIIAGSLATIDLVTKLTRKEFWDTETVDTLLVAIEIGGFSLEVMSRVLQRMTTLLPSCRETVLGWVIKHDLAAAVSILVDCRVNLDSRLFEADAVVGRSRKDGDGQRYPALFFALEKSDPALATALVMNGTRLNTFLWLDQMGTPRSGVGRIDAIDIALCRRWTDLALLFRPIQIPDVSNEVIFYVTDLHSSLRWLSCRLSGSVVTDLTCLKHGNLCSLTPQFSKFTHKAFFCLDLDKDGSSLRSASLLEMGPHFLQITISQFLYHMLTDIRFLMDTRKENLCPWRLPPLKNPHDQSTAAVISTDAWRSQLSFNEKPYNIQRITI</sequence>
<dbReference type="EMBL" id="KL584802">
    <property type="protein sequence ID" value="KEQ90168.1"/>
    <property type="molecule type" value="Genomic_DNA"/>
</dbReference>
<proteinExistence type="predicted"/>
<dbReference type="Gene3D" id="1.25.40.20">
    <property type="entry name" value="Ankyrin repeat-containing domain"/>
    <property type="match status" value="1"/>
</dbReference>
<dbReference type="RefSeq" id="XP_013338653.1">
    <property type="nucleotide sequence ID" value="XM_013483199.1"/>
</dbReference>
<organism evidence="1 2">
    <name type="scientific">Aureobasidium subglaciale (strain EXF-2481)</name>
    <name type="common">Aureobasidium pullulans var. subglaciale</name>
    <dbReference type="NCBI Taxonomy" id="1043005"/>
    <lineage>
        <taxon>Eukaryota</taxon>
        <taxon>Fungi</taxon>
        <taxon>Dikarya</taxon>
        <taxon>Ascomycota</taxon>
        <taxon>Pezizomycotina</taxon>
        <taxon>Dothideomycetes</taxon>
        <taxon>Dothideomycetidae</taxon>
        <taxon>Dothideales</taxon>
        <taxon>Saccotheciaceae</taxon>
        <taxon>Aureobasidium</taxon>
    </lineage>
</organism>
<dbReference type="AlphaFoldDB" id="A0A074XX79"/>
<dbReference type="OrthoDB" id="195446at2759"/>
<dbReference type="Proteomes" id="UP000030641">
    <property type="component" value="Unassembled WGS sequence"/>
</dbReference>
<dbReference type="InterPro" id="IPR036770">
    <property type="entry name" value="Ankyrin_rpt-contain_sf"/>
</dbReference>
<dbReference type="GeneID" id="25369384"/>
<dbReference type="InParanoid" id="A0A074XX79"/>
<accession>A0A074XX79</accession>
<name>A0A074XX79_AURSE</name>
<dbReference type="SUPFAM" id="SSF48403">
    <property type="entry name" value="Ankyrin repeat"/>
    <property type="match status" value="1"/>
</dbReference>
<evidence type="ECO:0000313" key="1">
    <source>
        <dbReference type="EMBL" id="KEQ90168.1"/>
    </source>
</evidence>
<evidence type="ECO:0000313" key="2">
    <source>
        <dbReference type="Proteomes" id="UP000030641"/>
    </source>
</evidence>
<gene>
    <name evidence="1" type="ORF">AUEXF2481DRAFT_607909</name>
</gene>
<reference evidence="1 2" key="1">
    <citation type="journal article" date="2014" name="BMC Genomics">
        <title>Genome sequencing of four Aureobasidium pullulans varieties: biotechnological potential, stress tolerance, and description of new species.</title>
        <authorList>
            <person name="Gostin Ar C."/>
            <person name="Ohm R.A."/>
            <person name="Kogej T."/>
            <person name="Sonjak S."/>
            <person name="Turk M."/>
            <person name="Zajc J."/>
            <person name="Zalar P."/>
            <person name="Grube M."/>
            <person name="Sun H."/>
            <person name="Han J."/>
            <person name="Sharma A."/>
            <person name="Chiniquy J."/>
            <person name="Ngan C.Y."/>
            <person name="Lipzen A."/>
            <person name="Barry K."/>
            <person name="Grigoriev I.V."/>
            <person name="Gunde-Cimerman N."/>
        </authorList>
    </citation>
    <scope>NUCLEOTIDE SEQUENCE [LARGE SCALE GENOMIC DNA]</scope>
    <source>
        <strain evidence="1 2">EXF-2481</strain>
    </source>
</reference>